<dbReference type="Gene3D" id="3.40.605.10">
    <property type="entry name" value="Aldehyde Dehydrogenase, Chain A, domain 1"/>
    <property type="match status" value="1"/>
</dbReference>
<dbReference type="PANTHER" id="PTHR43353:SF5">
    <property type="entry name" value="SUCCINATE-SEMIALDEHYDE DEHYDROGENASE, MITOCHONDRIAL"/>
    <property type="match status" value="1"/>
</dbReference>
<dbReference type="FunFam" id="3.40.309.10:FF:000004">
    <property type="entry name" value="Succinate-semialdehyde dehydrogenase I"/>
    <property type="match status" value="1"/>
</dbReference>
<comment type="similarity">
    <text evidence="1 4">Belongs to the aldehyde dehydrogenase family.</text>
</comment>
<dbReference type="GO" id="GO:0004777">
    <property type="term" value="F:succinate-semialdehyde dehydrogenase (NAD+) activity"/>
    <property type="evidence" value="ECO:0007669"/>
    <property type="project" value="TreeGrafter"/>
</dbReference>
<sequence length="485" mass="52595">MQGLHDHRLFRESCFINGAWTGADSGKTFAVTNPFDNSVLGRVPQCGRAETQRAIAAANAAWPSWKRLSAKQRSDFLWAWARLIDENREDLALLMTLEQGKPLSEARGEIDYANGFIKWFAEEGRRVYGDVIPSNLPGQHLVVIKQPVGVVAAITPWNFPSAMITRKIAPALAVGCTVVVKPDEETPFSALALAVLAEQAGIPPGVFNIVTGIPEEIGGEMTSNDLVRKLSFTGSTAVGRMLMQECAHSIKKISLELGGNAPFIVFDDANLDAAVRGVIASKYRNSGQTCVCANRLFVQDSVYEEFSQKLAAEVSRLKVGNGLEEGVHQGPLINEAAVAKVKSHIDDAVAKGARIVCGGKSHSLGGLFFEPTVLMNVDTSMRIAKEETFGPVAPLFRFRDEEEAIRTANATEFGLASYFYSSNIHRIWRVCEALEYGMVGVNAGIISTEVAPFGGIKQSGIGREGSKYGIDSYVEIKYLCMGAQE</sequence>
<evidence type="ECO:0000313" key="6">
    <source>
        <dbReference type="EMBL" id="VVC74835.1"/>
    </source>
</evidence>
<dbReference type="InterPro" id="IPR015590">
    <property type="entry name" value="Aldehyde_DH_dom"/>
</dbReference>
<evidence type="ECO:0000259" key="5">
    <source>
        <dbReference type="Pfam" id="PF00171"/>
    </source>
</evidence>
<dbReference type="PROSITE" id="PS00687">
    <property type="entry name" value="ALDEHYDE_DEHYDR_GLU"/>
    <property type="match status" value="1"/>
</dbReference>
<accession>A0A5E4PE24</accession>
<dbReference type="GO" id="GO:0009450">
    <property type="term" value="P:gamma-aminobutyric acid catabolic process"/>
    <property type="evidence" value="ECO:0007669"/>
    <property type="project" value="InterPro"/>
</dbReference>
<dbReference type="PANTHER" id="PTHR43353">
    <property type="entry name" value="SUCCINATE-SEMIALDEHYDE DEHYDROGENASE, MITOCHONDRIAL"/>
    <property type="match status" value="1"/>
</dbReference>
<dbReference type="EMBL" id="LR699119">
    <property type="protein sequence ID" value="VVC74835.1"/>
    <property type="molecule type" value="Genomic_DNA"/>
</dbReference>
<dbReference type="CDD" id="cd07103">
    <property type="entry name" value="ALDH_F5_SSADH_GabD"/>
    <property type="match status" value="1"/>
</dbReference>
<dbReference type="InterPro" id="IPR029510">
    <property type="entry name" value="Ald_DH_CS_GLU"/>
</dbReference>
<dbReference type="PROSITE" id="PS00070">
    <property type="entry name" value="ALDEHYDE_DEHYDR_CYS"/>
    <property type="match status" value="1"/>
</dbReference>
<dbReference type="RefSeq" id="WP_148337598.1">
    <property type="nucleotide sequence ID" value="NZ_LR699119.1"/>
</dbReference>
<dbReference type="InterPro" id="IPR016161">
    <property type="entry name" value="Ald_DH/histidinol_DH"/>
</dbReference>
<dbReference type="KEGG" id="asip:AQUSIP_01070"/>
<dbReference type="Gene3D" id="3.40.309.10">
    <property type="entry name" value="Aldehyde Dehydrogenase, Chain A, domain 2"/>
    <property type="match status" value="1"/>
</dbReference>
<keyword evidence="2 4" id="KW-0560">Oxidoreductase</keyword>
<dbReference type="InterPro" id="IPR016163">
    <property type="entry name" value="Ald_DH_C"/>
</dbReference>
<feature type="domain" description="Aldehyde dehydrogenase" evidence="5">
    <location>
        <begin position="20"/>
        <end position="478"/>
    </location>
</feature>
<evidence type="ECO:0000256" key="4">
    <source>
        <dbReference type="RuleBase" id="RU003345"/>
    </source>
</evidence>
<keyword evidence="7" id="KW-1185">Reference proteome</keyword>
<dbReference type="Proteomes" id="UP000324194">
    <property type="component" value="Chromosome 1"/>
</dbReference>
<evidence type="ECO:0000256" key="1">
    <source>
        <dbReference type="ARBA" id="ARBA00009986"/>
    </source>
</evidence>
<dbReference type="Pfam" id="PF00171">
    <property type="entry name" value="Aldedh"/>
    <property type="match status" value="1"/>
</dbReference>
<name>A0A5E4PE24_9COXI</name>
<evidence type="ECO:0000256" key="2">
    <source>
        <dbReference type="ARBA" id="ARBA00023002"/>
    </source>
</evidence>
<feature type="active site" evidence="3">
    <location>
        <position position="256"/>
    </location>
</feature>
<evidence type="ECO:0000313" key="7">
    <source>
        <dbReference type="Proteomes" id="UP000324194"/>
    </source>
</evidence>
<organism evidence="6 7">
    <name type="scientific">Aquicella siphonis</name>
    <dbReference type="NCBI Taxonomy" id="254247"/>
    <lineage>
        <taxon>Bacteria</taxon>
        <taxon>Pseudomonadati</taxon>
        <taxon>Pseudomonadota</taxon>
        <taxon>Gammaproteobacteria</taxon>
        <taxon>Legionellales</taxon>
        <taxon>Coxiellaceae</taxon>
        <taxon>Aquicella</taxon>
    </lineage>
</organism>
<dbReference type="GO" id="GO:0005829">
    <property type="term" value="C:cytosol"/>
    <property type="evidence" value="ECO:0007669"/>
    <property type="project" value="TreeGrafter"/>
</dbReference>
<dbReference type="SUPFAM" id="SSF53720">
    <property type="entry name" value="ALDH-like"/>
    <property type="match status" value="1"/>
</dbReference>
<gene>
    <name evidence="6" type="primary">davD</name>
    <name evidence="6" type="ORF">AQUSIP_01070</name>
</gene>
<dbReference type="AlphaFoldDB" id="A0A5E4PE24"/>
<dbReference type="FunFam" id="3.40.605.10:FF:000005">
    <property type="entry name" value="Succinate-semialdehyde dehydrogenase I"/>
    <property type="match status" value="1"/>
</dbReference>
<evidence type="ECO:0000256" key="3">
    <source>
        <dbReference type="PROSITE-ProRule" id="PRU10007"/>
    </source>
</evidence>
<proteinExistence type="inferred from homology"/>
<dbReference type="NCBIfam" id="TIGR01780">
    <property type="entry name" value="SSADH"/>
    <property type="match status" value="1"/>
</dbReference>
<reference evidence="6 7" key="1">
    <citation type="submission" date="2019-08" db="EMBL/GenBank/DDBJ databases">
        <authorList>
            <person name="Guy L."/>
        </authorList>
    </citation>
    <scope>NUCLEOTIDE SEQUENCE [LARGE SCALE GENOMIC DNA]</scope>
    <source>
        <strain evidence="6 7">SGT-108</strain>
    </source>
</reference>
<dbReference type="InterPro" id="IPR016162">
    <property type="entry name" value="Ald_DH_N"/>
</dbReference>
<dbReference type="OrthoDB" id="9812625at2"/>
<dbReference type="InterPro" id="IPR010102">
    <property type="entry name" value="Succ_semiAld_DH"/>
</dbReference>
<dbReference type="InterPro" id="IPR016160">
    <property type="entry name" value="Ald_DH_CS_CYS"/>
</dbReference>
<dbReference type="InterPro" id="IPR050740">
    <property type="entry name" value="Aldehyde_DH_Superfamily"/>
</dbReference>
<protein>
    <submittedName>
        <fullName evidence="6">Glutarate-semialdehyde dehydrogenase DavD</fullName>
    </submittedName>
</protein>